<dbReference type="Proteomes" id="UP001144352">
    <property type="component" value="Unassembled WGS sequence"/>
</dbReference>
<name>A0A9W6LD43_9BACT</name>
<keyword evidence="3" id="KW-1185">Reference proteome</keyword>
<evidence type="ECO:0000313" key="2">
    <source>
        <dbReference type="EMBL" id="GLI39522.1"/>
    </source>
</evidence>
<dbReference type="AlphaFoldDB" id="A0A9W6LD43"/>
<protein>
    <submittedName>
        <fullName evidence="2">Uncharacterized protein</fullName>
    </submittedName>
</protein>
<proteinExistence type="predicted"/>
<keyword evidence="1" id="KW-0812">Transmembrane</keyword>
<organism evidence="2 3">
    <name type="scientific">Geobacter hydrogenophilus</name>
    <dbReference type="NCBI Taxonomy" id="40983"/>
    <lineage>
        <taxon>Bacteria</taxon>
        <taxon>Pseudomonadati</taxon>
        <taxon>Thermodesulfobacteriota</taxon>
        <taxon>Desulfuromonadia</taxon>
        <taxon>Geobacterales</taxon>
        <taxon>Geobacteraceae</taxon>
        <taxon>Geobacter</taxon>
    </lineage>
</organism>
<comment type="caution">
    <text evidence="2">The sequence shown here is derived from an EMBL/GenBank/DDBJ whole genome shotgun (WGS) entry which is preliminary data.</text>
</comment>
<sequence>MMSPVSHSALNIIEWFGVASSLAGSVLNARGHRCSFILWTLSALLLGVVAFSLGRPGWLALQSAGVAINLYELRNWQGNAPTQSLVHGN</sequence>
<reference evidence="2" key="1">
    <citation type="submission" date="2022-12" db="EMBL/GenBank/DDBJ databases">
        <title>Reference genome sequencing for broad-spectrum identification of bacterial and archaeal isolates by mass spectrometry.</title>
        <authorList>
            <person name="Sekiguchi Y."/>
            <person name="Tourlousse D.M."/>
        </authorList>
    </citation>
    <scope>NUCLEOTIDE SEQUENCE</scope>
    <source>
        <strain evidence="2">H2</strain>
    </source>
</reference>
<keyword evidence="1" id="KW-1133">Transmembrane helix</keyword>
<evidence type="ECO:0000256" key="1">
    <source>
        <dbReference type="SAM" id="Phobius"/>
    </source>
</evidence>
<feature type="transmembrane region" description="Helical" evidence="1">
    <location>
        <begin position="36"/>
        <end position="54"/>
    </location>
</feature>
<dbReference type="EMBL" id="BSDS01000002">
    <property type="protein sequence ID" value="GLI39522.1"/>
    <property type="molecule type" value="Genomic_DNA"/>
</dbReference>
<accession>A0A9W6LD43</accession>
<evidence type="ECO:0000313" key="3">
    <source>
        <dbReference type="Proteomes" id="UP001144352"/>
    </source>
</evidence>
<feature type="transmembrane region" description="Helical" evidence="1">
    <location>
        <begin position="12"/>
        <end position="29"/>
    </location>
</feature>
<gene>
    <name evidence="2" type="ORF">GHYDROH2_30230</name>
</gene>
<keyword evidence="1" id="KW-0472">Membrane</keyword>